<dbReference type="AlphaFoldDB" id="A0A061AG54"/>
<feature type="region of interest" description="Disordered" evidence="2">
    <location>
        <begin position="567"/>
        <end position="593"/>
    </location>
</feature>
<dbReference type="RefSeq" id="WP_045749088.1">
    <property type="nucleotide sequence ID" value="NZ_FUZK01000003.1"/>
</dbReference>
<dbReference type="Proteomes" id="UP000032434">
    <property type="component" value="Chromosome 1"/>
</dbReference>
<feature type="coiled-coil region" evidence="1">
    <location>
        <begin position="516"/>
        <end position="562"/>
    </location>
</feature>
<dbReference type="HOGENOM" id="CLU_463555_0_0_14"/>
<dbReference type="PATRIC" id="fig|35623.3.peg.479"/>
<evidence type="ECO:0000256" key="2">
    <source>
        <dbReference type="SAM" id="MobiDB-lite"/>
    </source>
</evidence>
<evidence type="ECO:0000313" key="3">
    <source>
        <dbReference type="EMBL" id="CDR30551.1"/>
    </source>
</evidence>
<sequence length="593" mass="70905">MKQSYDLDLFYSMLISYIDDIETETDFPVYFYQGLYEGQNKLKNVTTTETKKFDDHWIAAIESYYPYIDKIARNYKSALRVEEDVVIIEKAKKTGSRTVRHLAANTHLLKLPEDGMDKSQIRPKKLLVQQSEDEFGIYENRFVSTLIHRLVQFISKRVRILEEDVNTTKINELSQNVEIKIDNSIFEIDINLREKETIDKGTIEEHNQSLLRRAQELNKKMGSLLNSEFMRVMRNYKRVMPPIMKTQIILKNVNYKNCYLLWQYLDQYSSLGYELIKDVKQKRFNETYRKHLNQSALFAFATMMYHDKFREKNANLLTHKYKIKKAEIIKINPEDLMTDPKQIQIEDTKINEYYLNKNKQIFKKTLDQYLEQEPKYEIALKKALKDTIEITNSLYASYFEINQDDDVFNRLVQETNPKEDLESADEKFKIASIVRELKESDYKKAIALEKKWYQSVLKYQKRFFNSVKVDSDKALRLEAKKVMEANKAYMKLERLKYLEEQKVQVLKDKEMLIELKATYRDRYKKEAQRLAEIERRKAEREEKRLLKQKNDAKEKLRIATEKQKLKQKQYIDKQKKKIKASHEKAMASLKSKK</sequence>
<dbReference type="KEGG" id="aoc:Aocu_04780"/>
<evidence type="ECO:0000313" key="4">
    <source>
        <dbReference type="Proteomes" id="UP000032434"/>
    </source>
</evidence>
<dbReference type="STRING" id="35623.Aocu_04780"/>
<dbReference type="InParanoid" id="A0A061AG54"/>
<evidence type="ECO:0000256" key="1">
    <source>
        <dbReference type="SAM" id="Coils"/>
    </source>
</evidence>
<evidence type="ECO:0008006" key="5">
    <source>
        <dbReference type="Google" id="ProtNLM"/>
    </source>
</evidence>
<accession>A0A061AG54</accession>
<keyword evidence="4" id="KW-1185">Reference proteome</keyword>
<protein>
    <recommendedName>
        <fullName evidence="5">DUF2357 domain-containing protein</fullName>
    </recommendedName>
</protein>
<keyword evidence="1" id="KW-0175">Coiled coil</keyword>
<proteinExistence type="predicted"/>
<feature type="coiled-coil region" evidence="1">
    <location>
        <begin position="200"/>
        <end position="227"/>
    </location>
</feature>
<dbReference type="OrthoDB" id="1766940at2"/>
<dbReference type="EMBL" id="LK028559">
    <property type="protein sequence ID" value="CDR30551.1"/>
    <property type="molecule type" value="Genomic_DNA"/>
</dbReference>
<name>A0A061AG54_9MOLU</name>
<gene>
    <name evidence="3" type="ORF">Aocu_04780</name>
</gene>
<organism evidence="3 4">
    <name type="scientific">Acholeplasma oculi</name>
    <dbReference type="NCBI Taxonomy" id="35623"/>
    <lineage>
        <taxon>Bacteria</taxon>
        <taxon>Bacillati</taxon>
        <taxon>Mycoplasmatota</taxon>
        <taxon>Mollicutes</taxon>
        <taxon>Acholeplasmatales</taxon>
        <taxon>Acholeplasmataceae</taxon>
        <taxon>Acholeplasma</taxon>
    </lineage>
</organism>
<reference evidence="4" key="1">
    <citation type="submission" date="2014-05" db="EMBL/GenBank/DDBJ databases">
        <authorList>
            <person name="Kube M."/>
        </authorList>
    </citation>
    <scope>NUCLEOTIDE SEQUENCE [LARGE SCALE GENOMIC DNA]</scope>
</reference>